<dbReference type="KEGG" id="arev:RVR_6359"/>
<evidence type="ECO:0000313" key="4">
    <source>
        <dbReference type="Proteomes" id="UP000595703"/>
    </source>
</evidence>
<feature type="domain" description="Carboxymuconolactone decarboxylase-like" evidence="2">
    <location>
        <begin position="47"/>
        <end position="128"/>
    </location>
</feature>
<dbReference type="NCBIfam" id="TIGR00778">
    <property type="entry name" value="ahpD_dom"/>
    <property type="match status" value="1"/>
</dbReference>
<dbReference type="InterPro" id="IPR029032">
    <property type="entry name" value="AhpD-like"/>
</dbReference>
<dbReference type="EMBL" id="AP018365">
    <property type="protein sequence ID" value="BBA99646.1"/>
    <property type="molecule type" value="Genomic_DNA"/>
</dbReference>
<feature type="compositionally biased region" description="Low complexity" evidence="1">
    <location>
        <begin position="20"/>
        <end position="32"/>
    </location>
</feature>
<dbReference type="Gene3D" id="1.20.1290.10">
    <property type="entry name" value="AhpD-like"/>
    <property type="match status" value="1"/>
</dbReference>
<protein>
    <recommendedName>
        <fullName evidence="2">Carboxymuconolactone decarboxylase-like domain-containing protein</fullName>
    </recommendedName>
</protein>
<evidence type="ECO:0000256" key="1">
    <source>
        <dbReference type="SAM" id="MobiDB-lite"/>
    </source>
</evidence>
<dbReference type="AlphaFoldDB" id="A0A7U3UW16"/>
<gene>
    <name evidence="3" type="ORF">RVR_6359</name>
</gene>
<reference evidence="3 4" key="4">
    <citation type="journal article" date="2020" name="Sci. Rep.">
        <title>beta-carboline chemical signals induce reveromycin production through a LuxR family regulator in Streptomyces sp. SN-593.</title>
        <authorList>
            <person name="Panthee S."/>
            <person name="Kito N."/>
            <person name="Hayashi T."/>
            <person name="Shimizu T."/>
            <person name="Ishikawa J."/>
            <person name="Hamamoto H."/>
            <person name="Osada H."/>
            <person name="Takahashi S."/>
        </authorList>
    </citation>
    <scope>NUCLEOTIDE SEQUENCE [LARGE SCALE GENOMIC DNA]</scope>
    <source>
        <strain evidence="3 4">SN-593</strain>
    </source>
</reference>
<dbReference type="InterPro" id="IPR003779">
    <property type="entry name" value="CMD-like"/>
</dbReference>
<evidence type="ECO:0000259" key="2">
    <source>
        <dbReference type="Pfam" id="PF02627"/>
    </source>
</evidence>
<dbReference type="Pfam" id="PF02627">
    <property type="entry name" value="CMD"/>
    <property type="match status" value="1"/>
</dbReference>
<dbReference type="RefSeq" id="WP_202235630.1">
    <property type="nucleotide sequence ID" value="NZ_AP018365.1"/>
</dbReference>
<dbReference type="PANTHER" id="PTHR34846">
    <property type="entry name" value="4-CARBOXYMUCONOLACTONE DECARBOXYLASE FAMILY PROTEIN (AFU_ORTHOLOGUE AFUA_6G11590)"/>
    <property type="match status" value="1"/>
</dbReference>
<dbReference type="GO" id="GO:0051920">
    <property type="term" value="F:peroxiredoxin activity"/>
    <property type="evidence" value="ECO:0007669"/>
    <property type="project" value="InterPro"/>
</dbReference>
<sequence>MSASEQTASAPSAPSPAPAAPTATSDASADPAVPAPPRRIDLNAKAPDFYRAMIALDEAASAGLDPVVRELVRVRVSQLNGCAFCVDAHSASARTLGVTEQKLTGLTVWRETPFFTARERAALDLAEAVTALGAHGVPDAAYDGAAALFDEDELPRLIAMCVTMNAWNRIGVTSRLSPRTRA</sequence>
<feature type="region of interest" description="Disordered" evidence="1">
    <location>
        <begin position="1"/>
        <end position="40"/>
    </location>
</feature>
<feature type="compositionally biased region" description="Low complexity" evidence="1">
    <location>
        <begin position="1"/>
        <end position="12"/>
    </location>
</feature>
<dbReference type="InterPro" id="IPR004675">
    <property type="entry name" value="AhpD_core"/>
</dbReference>
<dbReference type="Proteomes" id="UP000595703">
    <property type="component" value="Chromosome"/>
</dbReference>
<reference evidence="3 4" key="1">
    <citation type="journal article" date="2010" name="J. Bacteriol.">
        <title>Biochemical characterization of a novel indole prenyltransferase from Streptomyces sp. SN-593.</title>
        <authorList>
            <person name="Takahashi S."/>
            <person name="Takagi H."/>
            <person name="Toyoda A."/>
            <person name="Uramoto M."/>
            <person name="Nogawa T."/>
            <person name="Ueki M."/>
            <person name="Sakaki Y."/>
            <person name="Osada H."/>
        </authorList>
    </citation>
    <scope>NUCLEOTIDE SEQUENCE [LARGE SCALE GENOMIC DNA]</scope>
    <source>
        <strain evidence="3 4">SN-593</strain>
    </source>
</reference>
<proteinExistence type="predicted"/>
<reference evidence="3 4" key="2">
    <citation type="journal article" date="2011" name="J. Antibiot.">
        <title>Furaquinocins I and J: novel polyketide isoprenoid hybrid compounds from Streptomyces reveromyceticus SN-593.</title>
        <authorList>
            <person name="Panthee S."/>
            <person name="Takahashi S."/>
            <person name="Takagi H."/>
            <person name="Nogawa T."/>
            <person name="Oowada E."/>
            <person name="Uramoto M."/>
            <person name="Osada H."/>
        </authorList>
    </citation>
    <scope>NUCLEOTIDE SEQUENCE [LARGE SCALE GENOMIC DNA]</scope>
    <source>
        <strain evidence="3 4">SN-593</strain>
    </source>
</reference>
<name>A0A7U3UW16_9ACTN</name>
<dbReference type="SUPFAM" id="SSF69118">
    <property type="entry name" value="AhpD-like"/>
    <property type="match status" value="1"/>
</dbReference>
<accession>A0A7U3UW16</accession>
<evidence type="ECO:0000313" key="3">
    <source>
        <dbReference type="EMBL" id="BBA99646.1"/>
    </source>
</evidence>
<dbReference type="PANTHER" id="PTHR34846:SF10">
    <property type="entry name" value="CYTOPLASMIC PROTEIN"/>
    <property type="match status" value="1"/>
</dbReference>
<reference evidence="3 4" key="3">
    <citation type="journal article" date="2011" name="Nat. Chem. Biol.">
        <title>Reveromycin A biosynthesis uses RevG and RevJ for stereospecific spiroacetal formation.</title>
        <authorList>
            <person name="Takahashi S."/>
            <person name="Toyoda A."/>
            <person name="Sekiyama Y."/>
            <person name="Takagi H."/>
            <person name="Nogawa T."/>
            <person name="Uramoto M."/>
            <person name="Suzuki R."/>
            <person name="Koshino H."/>
            <person name="Kumano T."/>
            <person name="Panthee S."/>
            <person name="Dairi T."/>
            <person name="Ishikawa J."/>
            <person name="Ikeda H."/>
            <person name="Sakaki Y."/>
            <person name="Osada H."/>
        </authorList>
    </citation>
    <scope>NUCLEOTIDE SEQUENCE [LARGE SCALE GENOMIC DNA]</scope>
    <source>
        <strain evidence="3 4">SN-593</strain>
    </source>
</reference>
<organism evidence="3 4">
    <name type="scientific">Actinacidiphila reveromycinica</name>
    <dbReference type="NCBI Taxonomy" id="659352"/>
    <lineage>
        <taxon>Bacteria</taxon>
        <taxon>Bacillati</taxon>
        <taxon>Actinomycetota</taxon>
        <taxon>Actinomycetes</taxon>
        <taxon>Kitasatosporales</taxon>
        <taxon>Streptomycetaceae</taxon>
        <taxon>Actinacidiphila</taxon>
    </lineage>
</organism>
<keyword evidence="4" id="KW-1185">Reference proteome</keyword>